<dbReference type="InterPro" id="IPR009057">
    <property type="entry name" value="Homeodomain-like_sf"/>
</dbReference>
<accession>A0A1S2NTS9</accession>
<sequence>MARWDPGAPERLRQAALDLFDEHGYDAVTVTQIAERAGLTRRTFHRYFPDKREILFAGSERLPPAVAEAVLAADPGLAPLPAALSALREVGTAVSGMVTDSGRRRAVIQSSPELLERERSKSAEVTAALRDALEQRGAGSTEAHLAARVSSIVSEEAFARWADGEGAFTECFDAAETALDAMLAENT</sequence>
<dbReference type="GO" id="GO:0003700">
    <property type="term" value="F:DNA-binding transcription factor activity"/>
    <property type="evidence" value="ECO:0007669"/>
    <property type="project" value="TreeGrafter"/>
</dbReference>
<dbReference type="Gene3D" id="1.10.357.10">
    <property type="entry name" value="Tetracycline Repressor, domain 2"/>
    <property type="match status" value="1"/>
</dbReference>
<dbReference type="InterPro" id="IPR001647">
    <property type="entry name" value="HTH_TetR"/>
</dbReference>
<evidence type="ECO:0000256" key="1">
    <source>
        <dbReference type="ARBA" id="ARBA00023015"/>
    </source>
</evidence>
<comment type="caution">
    <text evidence="6">The sequence shown here is derived from an EMBL/GenBank/DDBJ whole genome shotgun (WGS) entry which is preliminary data.</text>
</comment>
<keyword evidence="2 4" id="KW-0238">DNA-binding</keyword>
<keyword evidence="3" id="KW-0804">Transcription</keyword>
<gene>
    <name evidence="6" type="ORF">BIV23_45160</name>
</gene>
<evidence type="ECO:0000256" key="4">
    <source>
        <dbReference type="PROSITE-ProRule" id="PRU00335"/>
    </source>
</evidence>
<evidence type="ECO:0000256" key="2">
    <source>
        <dbReference type="ARBA" id="ARBA00023125"/>
    </source>
</evidence>
<proteinExistence type="predicted"/>
<reference evidence="6 7" key="1">
    <citation type="submission" date="2016-10" db="EMBL/GenBank/DDBJ databases">
        <title>Genome sequence of Streptomyces sp. MUSC 1.</title>
        <authorList>
            <person name="Lee L.-H."/>
            <person name="Ser H.-L."/>
            <person name="Law J.W.-F."/>
        </authorList>
    </citation>
    <scope>NUCLEOTIDE SEQUENCE [LARGE SCALE GENOMIC DNA]</scope>
    <source>
        <strain evidence="6 7">MUSC 1</strain>
    </source>
</reference>
<feature type="domain" description="HTH tetR-type" evidence="5">
    <location>
        <begin position="6"/>
        <end position="66"/>
    </location>
</feature>
<evidence type="ECO:0000259" key="5">
    <source>
        <dbReference type="PROSITE" id="PS50977"/>
    </source>
</evidence>
<dbReference type="PROSITE" id="PS50977">
    <property type="entry name" value="HTH_TETR_2"/>
    <property type="match status" value="1"/>
</dbReference>
<dbReference type="Proteomes" id="UP000179642">
    <property type="component" value="Unassembled WGS sequence"/>
</dbReference>
<dbReference type="EMBL" id="MLYO01000182">
    <property type="protein sequence ID" value="OIJ84625.1"/>
    <property type="molecule type" value="Genomic_DNA"/>
</dbReference>
<dbReference type="PRINTS" id="PR00455">
    <property type="entry name" value="HTHTETR"/>
</dbReference>
<dbReference type="PROSITE" id="PS01081">
    <property type="entry name" value="HTH_TETR_1"/>
    <property type="match status" value="1"/>
</dbReference>
<dbReference type="RefSeq" id="WP_071386789.1">
    <property type="nucleotide sequence ID" value="NZ_MLYO01000182.1"/>
</dbReference>
<keyword evidence="1" id="KW-0805">Transcription regulation</keyword>
<evidence type="ECO:0000256" key="3">
    <source>
        <dbReference type="ARBA" id="ARBA00023163"/>
    </source>
</evidence>
<dbReference type="InterPro" id="IPR023772">
    <property type="entry name" value="DNA-bd_HTH_TetR-type_CS"/>
</dbReference>
<name>A0A1S2NTS9_9ACTN</name>
<dbReference type="OrthoDB" id="4746440at2"/>
<organism evidence="6 7">
    <name type="scientific">Streptomyces monashensis</name>
    <dbReference type="NCBI Taxonomy" id="1678012"/>
    <lineage>
        <taxon>Bacteria</taxon>
        <taxon>Bacillati</taxon>
        <taxon>Actinomycetota</taxon>
        <taxon>Actinomycetes</taxon>
        <taxon>Kitasatosporales</taxon>
        <taxon>Streptomycetaceae</taxon>
        <taxon>Streptomyces</taxon>
    </lineage>
</organism>
<dbReference type="AlphaFoldDB" id="A0A1S2NTS9"/>
<dbReference type="InterPro" id="IPR050109">
    <property type="entry name" value="HTH-type_TetR-like_transc_reg"/>
</dbReference>
<dbReference type="PANTHER" id="PTHR30055">
    <property type="entry name" value="HTH-TYPE TRANSCRIPTIONAL REGULATOR RUTR"/>
    <property type="match status" value="1"/>
</dbReference>
<dbReference type="Pfam" id="PF00440">
    <property type="entry name" value="TetR_N"/>
    <property type="match status" value="1"/>
</dbReference>
<protein>
    <submittedName>
        <fullName evidence="6">TetR family transcriptional regulator</fullName>
    </submittedName>
</protein>
<evidence type="ECO:0000313" key="7">
    <source>
        <dbReference type="Proteomes" id="UP000179642"/>
    </source>
</evidence>
<feature type="DNA-binding region" description="H-T-H motif" evidence="4">
    <location>
        <begin position="29"/>
        <end position="48"/>
    </location>
</feature>
<keyword evidence="7" id="KW-1185">Reference proteome</keyword>
<dbReference type="PANTHER" id="PTHR30055:SF238">
    <property type="entry name" value="MYCOFACTOCIN BIOSYNTHESIS TRANSCRIPTIONAL REGULATOR MFTR-RELATED"/>
    <property type="match status" value="1"/>
</dbReference>
<evidence type="ECO:0000313" key="6">
    <source>
        <dbReference type="EMBL" id="OIJ84625.1"/>
    </source>
</evidence>
<dbReference type="SUPFAM" id="SSF46689">
    <property type="entry name" value="Homeodomain-like"/>
    <property type="match status" value="1"/>
</dbReference>
<dbReference type="GO" id="GO:0000976">
    <property type="term" value="F:transcription cis-regulatory region binding"/>
    <property type="evidence" value="ECO:0007669"/>
    <property type="project" value="TreeGrafter"/>
</dbReference>